<organism evidence="2 3">
    <name type="scientific">Anaeroplasma bactoclasticum</name>
    <dbReference type="NCBI Taxonomy" id="2088"/>
    <lineage>
        <taxon>Bacteria</taxon>
        <taxon>Bacillati</taxon>
        <taxon>Mycoplasmatota</taxon>
        <taxon>Mollicutes</taxon>
        <taxon>Anaeroplasmatales</taxon>
        <taxon>Anaeroplasmataceae</taxon>
        <taxon>Anaeroplasma</taxon>
    </lineage>
</organism>
<dbReference type="Pfam" id="PF02464">
    <property type="entry name" value="CinA"/>
    <property type="match status" value="1"/>
</dbReference>
<dbReference type="InterPro" id="IPR036653">
    <property type="entry name" value="CinA-like_C"/>
</dbReference>
<gene>
    <name evidence="2" type="ORF">EI71_01042</name>
</gene>
<dbReference type="OrthoDB" id="399376at2"/>
<dbReference type="Proteomes" id="UP000266506">
    <property type="component" value="Unassembled WGS sequence"/>
</dbReference>
<reference evidence="2 3" key="1">
    <citation type="submission" date="2018-08" db="EMBL/GenBank/DDBJ databases">
        <title>Genomic Encyclopedia of Archaeal and Bacterial Type Strains, Phase II (KMG-II): from individual species to whole genera.</title>
        <authorList>
            <person name="Goeker M."/>
        </authorList>
    </citation>
    <scope>NUCLEOTIDE SEQUENCE [LARGE SCALE GENOMIC DNA]</scope>
    <source>
        <strain evidence="2 3">ATCC 27112</strain>
    </source>
</reference>
<name>A0A397RTX1_9MOLU</name>
<dbReference type="SUPFAM" id="SSF142433">
    <property type="entry name" value="CinA-like"/>
    <property type="match status" value="1"/>
</dbReference>
<proteinExistence type="predicted"/>
<dbReference type="NCBIfam" id="TIGR00199">
    <property type="entry name" value="PncC_domain"/>
    <property type="match status" value="1"/>
</dbReference>
<keyword evidence="3" id="KW-1185">Reference proteome</keyword>
<evidence type="ECO:0000313" key="3">
    <source>
        <dbReference type="Proteomes" id="UP000266506"/>
    </source>
</evidence>
<comment type="caution">
    <text evidence="2">The sequence shown here is derived from an EMBL/GenBank/DDBJ whole genome shotgun (WGS) entry which is preliminary data.</text>
</comment>
<dbReference type="Gene3D" id="3.90.950.20">
    <property type="entry name" value="CinA-like"/>
    <property type="match status" value="1"/>
</dbReference>
<accession>A0A397RTX1</accession>
<dbReference type="InParanoid" id="A0A397RTX1"/>
<evidence type="ECO:0000259" key="1">
    <source>
        <dbReference type="Pfam" id="PF02464"/>
    </source>
</evidence>
<dbReference type="InterPro" id="IPR008136">
    <property type="entry name" value="CinA_C"/>
</dbReference>
<protein>
    <submittedName>
        <fullName evidence="2">Nicotinamide-nucleotide amidase</fullName>
    </submittedName>
</protein>
<dbReference type="AlphaFoldDB" id="A0A397RTX1"/>
<dbReference type="EMBL" id="QXEV01000009">
    <property type="protein sequence ID" value="RIA75869.1"/>
    <property type="molecule type" value="Genomic_DNA"/>
</dbReference>
<evidence type="ECO:0000313" key="2">
    <source>
        <dbReference type="EMBL" id="RIA75869.1"/>
    </source>
</evidence>
<sequence>MENEVVLKLINKKYHIAFAESCTAGLCAAKLVNVASASKVLNASFVTYSNEAKIKYLGVKKETIDTYDVVSKEVAYEMALGVAKETNSEVGVSVTGVAGPTGGTEAIPVGTVCFGFSILGKVITEEVHFNDIGRNNVRDEACSYVFKRLNELLWAKEDFL</sequence>
<feature type="domain" description="CinA C-terminal" evidence="1">
    <location>
        <begin position="1"/>
        <end position="152"/>
    </location>
</feature>